<gene>
    <name evidence="7" type="ORF">AAE3_LOCUS10596</name>
</gene>
<dbReference type="InterPro" id="IPR019901">
    <property type="entry name" value="Ergot_alkaloid_biosynthesis"/>
</dbReference>
<accession>A0A8S0XQB6</accession>
<organism evidence="7 8">
    <name type="scientific">Cyclocybe aegerita</name>
    <name type="common">Black poplar mushroom</name>
    <name type="synonym">Agrocybe aegerita</name>
    <dbReference type="NCBI Taxonomy" id="1973307"/>
    <lineage>
        <taxon>Eukaryota</taxon>
        <taxon>Fungi</taxon>
        <taxon>Dikarya</taxon>
        <taxon>Basidiomycota</taxon>
        <taxon>Agaricomycotina</taxon>
        <taxon>Agaricomycetes</taxon>
        <taxon>Agaricomycetidae</taxon>
        <taxon>Agaricales</taxon>
        <taxon>Agaricineae</taxon>
        <taxon>Bolbitiaceae</taxon>
        <taxon>Cyclocybe</taxon>
    </lineage>
</organism>
<protein>
    <recommendedName>
        <fullName evidence="6">NmrA-like domain-containing protein</fullName>
    </recommendedName>
</protein>
<evidence type="ECO:0000256" key="4">
    <source>
        <dbReference type="ARBA" id="ARBA00023002"/>
    </source>
</evidence>
<evidence type="ECO:0000256" key="1">
    <source>
        <dbReference type="ARBA" id="ARBA00005107"/>
    </source>
</evidence>
<dbReference type="Gene3D" id="3.40.50.720">
    <property type="entry name" value="NAD(P)-binding Rossmann-like Domain"/>
    <property type="match status" value="1"/>
</dbReference>
<comment type="caution">
    <text evidence="7">The sequence shown here is derived from an EMBL/GenBank/DDBJ whole genome shotgun (WGS) entry which is preliminary data.</text>
</comment>
<dbReference type="InterPro" id="IPR008030">
    <property type="entry name" value="NmrA-like"/>
</dbReference>
<dbReference type="InterPro" id="IPR036291">
    <property type="entry name" value="NAD(P)-bd_dom_sf"/>
</dbReference>
<dbReference type="SUPFAM" id="SSF51735">
    <property type="entry name" value="NAD(P)-binding Rossmann-fold domains"/>
    <property type="match status" value="1"/>
</dbReference>
<evidence type="ECO:0000256" key="3">
    <source>
        <dbReference type="ARBA" id="ARBA00022589"/>
    </source>
</evidence>
<name>A0A8S0XQB6_CYCAE</name>
<sequence>MDASSSSFKHHTSSTEPLIKPDSSTTTMTILITGGTGKTGLALAHLLHAANHNVLIATRKGVAPEPFKAITFDWSDHSTFENPFKADAHIDRVYLIAPTVMEPLVDMKPFIDLAITKGVNRFVLVTATQADKGGPIYGKVHEYLVDIGVDYAVLRPTWFIENFGSYAYSIRENNEIVSVTKNGRIPLIGVDDIAQAAFDALVAEKSPNTDYYVIGPELWSYDEVAAAFTEILGRKITHRHITHEEQVALFKMFLPAEYAVLLAMIEARIADGVEEAIVGDPKAIVGKVKLRDYIKANKKLWMKD</sequence>
<comment type="pathway">
    <text evidence="1">Alkaloid biosynthesis; ergot alkaloid biosynthesis.</text>
</comment>
<dbReference type="AlphaFoldDB" id="A0A8S0XQB6"/>
<evidence type="ECO:0000313" key="7">
    <source>
        <dbReference type="EMBL" id="CAA7268493.1"/>
    </source>
</evidence>
<evidence type="ECO:0000256" key="5">
    <source>
        <dbReference type="SAM" id="MobiDB-lite"/>
    </source>
</evidence>
<dbReference type="GO" id="GO:0009820">
    <property type="term" value="P:alkaloid metabolic process"/>
    <property type="evidence" value="ECO:0007669"/>
    <property type="project" value="UniProtKB-KW"/>
</dbReference>
<dbReference type="PANTHER" id="PTHR43162:SF1">
    <property type="entry name" value="PRESTALK A DIFFERENTIATION PROTEIN A"/>
    <property type="match status" value="1"/>
</dbReference>
<proteinExistence type="inferred from homology"/>
<dbReference type="Proteomes" id="UP000467700">
    <property type="component" value="Unassembled WGS sequence"/>
</dbReference>
<evidence type="ECO:0000313" key="8">
    <source>
        <dbReference type="Proteomes" id="UP000467700"/>
    </source>
</evidence>
<evidence type="ECO:0000259" key="6">
    <source>
        <dbReference type="Pfam" id="PF05368"/>
    </source>
</evidence>
<dbReference type="EMBL" id="CACVBS010000068">
    <property type="protein sequence ID" value="CAA7268493.1"/>
    <property type="molecule type" value="Genomic_DNA"/>
</dbReference>
<dbReference type="GO" id="GO:0016491">
    <property type="term" value="F:oxidoreductase activity"/>
    <property type="evidence" value="ECO:0007669"/>
    <property type="project" value="UniProtKB-KW"/>
</dbReference>
<dbReference type="Pfam" id="PF05368">
    <property type="entry name" value="NmrA"/>
    <property type="match status" value="1"/>
</dbReference>
<feature type="domain" description="NmrA-like" evidence="6">
    <location>
        <begin position="27"/>
        <end position="263"/>
    </location>
</feature>
<dbReference type="OrthoDB" id="419598at2759"/>
<reference evidence="7 8" key="1">
    <citation type="submission" date="2020-01" db="EMBL/GenBank/DDBJ databases">
        <authorList>
            <person name="Gupta K D."/>
        </authorList>
    </citation>
    <scope>NUCLEOTIDE SEQUENCE [LARGE SCALE GENOMIC DNA]</scope>
</reference>
<dbReference type="InterPro" id="IPR051604">
    <property type="entry name" value="Ergot_Alk_Oxidoreductase"/>
</dbReference>
<dbReference type="PANTHER" id="PTHR43162">
    <property type="match status" value="1"/>
</dbReference>
<keyword evidence="8" id="KW-1185">Reference proteome</keyword>
<dbReference type="Gene3D" id="3.90.25.10">
    <property type="entry name" value="UDP-galactose 4-epimerase, domain 1"/>
    <property type="match status" value="1"/>
</dbReference>
<keyword evidence="3" id="KW-0017">Alkaloid metabolism</keyword>
<dbReference type="NCBIfam" id="TIGR03649">
    <property type="entry name" value="ergot_EASG"/>
    <property type="match status" value="1"/>
</dbReference>
<evidence type="ECO:0000256" key="2">
    <source>
        <dbReference type="ARBA" id="ARBA00005372"/>
    </source>
</evidence>
<keyword evidence="4" id="KW-0560">Oxidoreductase</keyword>
<comment type="similarity">
    <text evidence="2">Belongs to the fgaFS/easG family.</text>
</comment>
<feature type="region of interest" description="Disordered" evidence="5">
    <location>
        <begin position="1"/>
        <end position="21"/>
    </location>
</feature>